<dbReference type="RefSeq" id="WP_083559611.1">
    <property type="nucleotide sequence ID" value="NZ_FOIB01000001.1"/>
</dbReference>
<dbReference type="Gene3D" id="3.30.300.30">
    <property type="match status" value="3"/>
</dbReference>
<dbReference type="InterPro" id="IPR020845">
    <property type="entry name" value="AMP-binding_CS"/>
</dbReference>
<feature type="region of interest" description="Disordered" evidence="4">
    <location>
        <begin position="3680"/>
        <end position="3709"/>
    </location>
</feature>
<evidence type="ECO:0000256" key="3">
    <source>
        <dbReference type="ARBA" id="ARBA00022553"/>
    </source>
</evidence>
<dbReference type="Gene3D" id="1.10.1200.10">
    <property type="entry name" value="ACP-like"/>
    <property type="match status" value="5"/>
</dbReference>
<dbReference type="InterPro" id="IPR010071">
    <property type="entry name" value="AA_adenyl_dom"/>
</dbReference>
<comment type="cofactor">
    <cofactor evidence="1">
        <name>pantetheine 4'-phosphate</name>
        <dbReference type="ChEBI" id="CHEBI:47942"/>
    </cofactor>
</comment>
<evidence type="ECO:0000256" key="1">
    <source>
        <dbReference type="ARBA" id="ARBA00001957"/>
    </source>
</evidence>
<evidence type="ECO:0000256" key="4">
    <source>
        <dbReference type="SAM" id="MobiDB-lite"/>
    </source>
</evidence>
<evidence type="ECO:0000313" key="6">
    <source>
        <dbReference type="EMBL" id="SET17662.1"/>
    </source>
</evidence>
<dbReference type="NCBIfam" id="TIGR01733">
    <property type="entry name" value="AA-adenyl-dom"/>
    <property type="match status" value="3"/>
</dbReference>
<feature type="compositionally biased region" description="Basic and acidic residues" evidence="4">
    <location>
        <begin position="3698"/>
        <end position="3709"/>
    </location>
</feature>
<reference evidence="6 7" key="1">
    <citation type="submission" date="2016-10" db="EMBL/GenBank/DDBJ databases">
        <authorList>
            <person name="Varghese N."/>
            <person name="Submissions S."/>
        </authorList>
    </citation>
    <scope>NUCLEOTIDE SEQUENCE [LARGE SCALE GENOMIC DNA]</scope>
    <source>
        <strain evidence="6 7">DSM 16525</strain>
    </source>
</reference>
<keyword evidence="2" id="KW-0596">Phosphopantetheine</keyword>
<dbReference type="SUPFAM" id="SSF47336">
    <property type="entry name" value="ACP-like"/>
    <property type="match status" value="6"/>
</dbReference>
<dbReference type="Pfam" id="PF13193">
    <property type="entry name" value="AMP-binding_C"/>
    <property type="match status" value="3"/>
</dbReference>
<dbReference type="PANTHER" id="PTHR45527:SF1">
    <property type="entry name" value="FATTY ACID SYNTHASE"/>
    <property type="match status" value="1"/>
</dbReference>
<dbReference type="InterPro" id="IPR009081">
    <property type="entry name" value="PP-bd_ACP"/>
</dbReference>
<dbReference type="Gene3D" id="3.40.50.1820">
    <property type="entry name" value="alpha/beta hydrolase"/>
    <property type="match status" value="1"/>
</dbReference>
<dbReference type="Pfam" id="PF00668">
    <property type="entry name" value="Condensation"/>
    <property type="match status" value="6"/>
</dbReference>
<dbReference type="CDD" id="cd12117">
    <property type="entry name" value="A_NRPS_Srf_like"/>
    <property type="match status" value="1"/>
</dbReference>
<dbReference type="PANTHER" id="PTHR45527">
    <property type="entry name" value="NONRIBOSOMAL PEPTIDE SYNTHETASE"/>
    <property type="match status" value="1"/>
</dbReference>
<dbReference type="InterPro" id="IPR023213">
    <property type="entry name" value="CAT-like_dom_sf"/>
</dbReference>
<dbReference type="NCBIfam" id="NF004282">
    <property type="entry name" value="PRK05691.1"/>
    <property type="match status" value="7"/>
</dbReference>
<dbReference type="InterPro" id="IPR006162">
    <property type="entry name" value="Ppantetheine_attach_site"/>
</dbReference>
<dbReference type="InterPro" id="IPR020806">
    <property type="entry name" value="PKS_PP-bd"/>
</dbReference>
<feature type="region of interest" description="Disordered" evidence="4">
    <location>
        <begin position="2019"/>
        <end position="2039"/>
    </location>
</feature>
<feature type="domain" description="Carrier" evidence="5">
    <location>
        <begin position="4764"/>
        <end position="4839"/>
    </location>
</feature>
<dbReference type="SUPFAM" id="SSF56801">
    <property type="entry name" value="Acetyl-CoA synthetase-like"/>
    <property type="match status" value="3"/>
</dbReference>
<dbReference type="SMART" id="SM00823">
    <property type="entry name" value="PKS_PP"/>
    <property type="match status" value="6"/>
</dbReference>
<gene>
    <name evidence="6" type="ORF">SAMN05443572_1011343</name>
</gene>
<keyword evidence="3" id="KW-0597">Phosphoprotein</keyword>
<dbReference type="Proteomes" id="UP000183760">
    <property type="component" value="Unassembled WGS sequence"/>
</dbReference>
<dbReference type="Gene3D" id="3.30.559.10">
    <property type="entry name" value="Chloramphenicol acetyltransferase-like domain"/>
    <property type="match status" value="6"/>
</dbReference>
<feature type="domain" description="Carrier" evidence="5">
    <location>
        <begin position="2593"/>
        <end position="2668"/>
    </location>
</feature>
<dbReference type="InterPro" id="IPR000873">
    <property type="entry name" value="AMP-dep_synth/lig_dom"/>
</dbReference>
<keyword evidence="7" id="KW-1185">Reference proteome</keyword>
<dbReference type="NCBIfam" id="NF003417">
    <property type="entry name" value="PRK04813.1"/>
    <property type="match status" value="3"/>
</dbReference>
<feature type="compositionally biased region" description="Polar residues" evidence="4">
    <location>
        <begin position="4836"/>
        <end position="4848"/>
    </location>
</feature>
<dbReference type="InterPro" id="IPR025110">
    <property type="entry name" value="AMP-bd_C"/>
</dbReference>
<organism evidence="6 7">
    <name type="scientific">Myxococcus fulvus</name>
    <dbReference type="NCBI Taxonomy" id="33"/>
    <lineage>
        <taxon>Bacteria</taxon>
        <taxon>Pseudomonadati</taxon>
        <taxon>Myxococcota</taxon>
        <taxon>Myxococcia</taxon>
        <taxon>Myxococcales</taxon>
        <taxon>Cystobacterineae</taxon>
        <taxon>Myxococcaceae</taxon>
        <taxon>Myxococcus</taxon>
    </lineage>
</organism>
<evidence type="ECO:0000313" key="7">
    <source>
        <dbReference type="Proteomes" id="UP000183760"/>
    </source>
</evidence>
<name>A0ABY1BYU6_MYXFU</name>
<dbReference type="Pfam" id="PF00501">
    <property type="entry name" value="AMP-binding"/>
    <property type="match status" value="3"/>
</dbReference>
<dbReference type="PROSITE" id="PS50075">
    <property type="entry name" value="CARRIER"/>
    <property type="match status" value="6"/>
</dbReference>
<protein>
    <submittedName>
        <fullName evidence="6">Amino acid adenylation domain-containing protein</fullName>
    </submittedName>
</protein>
<dbReference type="InterPro" id="IPR029058">
    <property type="entry name" value="AB_hydrolase_fold"/>
</dbReference>
<dbReference type="InterPro" id="IPR036736">
    <property type="entry name" value="ACP-like_sf"/>
</dbReference>
<evidence type="ECO:0000259" key="5">
    <source>
        <dbReference type="PROSITE" id="PS50075"/>
    </source>
</evidence>
<feature type="compositionally biased region" description="Basic residues" evidence="4">
    <location>
        <begin position="4859"/>
        <end position="4869"/>
    </location>
</feature>
<feature type="domain" description="Carrier" evidence="5">
    <location>
        <begin position="3153"/>
        <end position="3228"/>
    </location>
</feature>
<dbReference type="Gene3D" id="3.40.50.980">
    <property type="match status" value="6"/>
</dbReference>
<dbReference type="PROSITE" id="PS00012">
    <property type="entry name" value="PHOSPHOPANTETHEINE"/>
    <property type="match status" value="2"/>
</dbReference>
<sequence>MSANESKPASPRARRPPPVVPVRREGAPPLSFAQRRMWFLSRLDPSGFAYNAPFFSRLKGRLDVAALERALTEVVRRHEALRTTFVEVAGEPVQRISPEATVTLHVERVEGEAEARRHAEEEARRPFDLSAGPMLRARLLRLREEDHVLLLTLHHIACDGWSLSLLERELRELYGALVEGREPALPALTVQYADHAAWQREWLTGEVLETQLAWWRDHLAGASPALELPTDRPRPAVQSARGAVLGVPLPAELMRALHERCKQESVTPFMWLLASLQALLSRHSGQPDVVVGTPIAGRTRREVEGLIGFFANTLALRTDVDGSESFKSLLARVRRSCLGAYQHQDVPFERLVDALRPVRDLSRSPLFQVLLVLQSAPPLVRLPGLESRDADFEPGVAKFDLTLFVRETPDGWMGLWEYSTALFDEATVRRLAGHFVRFLQGVVGNPEARVGTVPLLDDEERQAVVREWHWMLESRSPSWLLHRRVEAQVARTPHAVAVTDGRESLTYARFEARANQLAHYLRTVGVLPGDVVGLCLERDSLDLPVAVLATLKAGAACMPLDASYPRERLARMLEDVGAPVVLVHSSLEAVLPPESASRRVRLDEEAERIAEASTLAPAWVLSPATPCYVLFTSGSTGRPKGVTMSHGALDTLVRWQLESTAAPRARTLQFSALSFDVSFQEMLCTWCEGGTLVLVSATTRQDPALLLAHMREHGVERLFLPYVALQSLAERARHEAALPPLKQVVTAGEPLQVTPAVVSFFERLTGCVLENQYGPTESHVVTAWRAEGPPSTWPALPPVGKPITLATVFVLDAFGAPCPIGVTGELYLSERSLAHGYWGRPELTAERFVPDGLHRGRDGMRLYRTGDRGRWLADGNLELQGRSDEQVKVRGFRVEPGEVEVALKEVEGVEDAAVVARVSERGGKQLVGYVVATGPWDAEALKRRLAKRLPEYMVPAVLVPLEALPLTPSGKVNRRALPQLESTREEPGTRYEAPRTSMEQTLANVWREVLGVPRVGVRDDFFALGGHSLLATRVVSRLRDELGHDVPVRLLFEAPTVEVLAERLGAAGASTRRPSLTRMDRPVDPPLSFAQRRLWFLAQLDAGGHSYNLPFVVRLHGAVDARALEQALTQVVRRHEALRTSFVEVGGEPVQRIAPDAAISLGVAAVEDSVDVEAAVRDQVVKEVQAPFDVTRGPLLRATLLRTGRDEQVLVVVLHHLVADGWSLGVLTRELESLYVAAELPELPVQYADYSLWQQNWLKGEVESAQLAWWGEALKGAPPVLELPTDRPRPPVQGYRGASVPVRLSTELSESLRQLGRREGATLYMTLLAGFQVLLARYSGQWDVVVGSPVSGRTAKETEGLMGFFVNTLALRARPDAARSFEVFLRQTKESVLGALAHQDVPFERLVEHLRPERDLSRSPLFHVLFTLQDAAPLLSLPGVTAGPWDFASTIAKFDLELLLVDAPGASVEGQLIYNADLFEPSTVQRLAACFLELLSNLSARPQARLSTLSLLPAEDRARLLVEWNQTAVEFPREACVHHLFEEQVALRPDAVALEFGDERLTYRELEARANQLAWALRARGVGVDVLVAVCLDRSVELVVSLLAILKAGGAYVPLDSSYPAKRLEQMLEDSAPRLLITTRVLLEQLPREGRPELMLLEEARLDGHPTTAPRMPVSGRNLAYVDFTSGSTGRPKGVAVEHRGVLRLLYGAPYAKLGPEETFLLIAPISFDASTLEVWGPLCLGGRLVVFPPRSPSDLDLLTEVLRRHSVTLLHLTSGLFSQMVELGLEGLKTVRQLLTGGDVVSAPHVRRSLEELRIPVTACYGPTESTLFTSTHRMTRVEDVGTSVPIGRPIGNTQVYILDEGMEPVPVGVAGELFIGGDGLARGYLRQPDVTADRFIPNPFSAAPGERLYRTGDLARWRPDGVLEFLGRRDSQVKVRGYRIELAEVEAALLAHPSVKEGLVVVRDGAGGKRLVAYYVEQQGPETPKVRDWLKQKLPEFMVPSAFVRLQALPLTANGKVDRRALPSPDQEGPGVEEAQGPRTVMESLVARIWTPLLGVARVGVKDDFFALGGHSLLATRVVSRLREALGRDVPVRWLFEASTVEALAERLEGLTARGSGASLSVPSRVPRLAGMPLSFAQQRLWFLGKLDAGGYSYNLPFVVGLSGSLDVGVLERALAEVARRHESLRTTFDEVEGQPVQRIASEVVVRLAVVTVQGAPRDAVERLAREPFDLGTGPLLRATLLKSTEREQVLVLVVHHIVADGWSMGVLAKELESLYGAYVRGEAATLAELPVQYADYAVWQRERLQGEVLEEQLSWWRARLTGAPEVLEVPTDRPRPAVQRYRGATVAVELPAALSEKLKRLSRQEGATLYMTLLAGFQVLLARYSGQWDVVVGSPVSGRTVKEVEGLIGFFVNTLVVRTEAAGELTFRELLGRVKESVLGAFGHQEVPFEKLVEALQSTRDTSRAPLVQVAFGLNGPARLPVLPGLSASEVKYEPGMAKFDFALSVREDAEDLTGFWELNTDLFDVSTVERMAAHYQQVLESAVADPEARVGTLPLSGHREVPEKLDVARIQTRRPERVARDSVPEGFIAPRTGFEELVAGVWAPLLGVKHVSAEAHFFEQGGHSLLVMQVASRLRDVVGRDVPVRMLFENPTVSSLARSLETLVRGGPGAERSALVPVPRIGALPQSFAQQRLWFLDRLEPDSPLYNIPLALRLEGALDVGALERAFESLVRRHESLRTTFHQEGQGAVQSIQAAGPVALPVVDLGGVPVMRREQEALRLAIEEGRRPFDLGKGPLLRATLLKLGEREHVLLLVVHHIVADGWSMGVLTKELETLYGAHLRGEAATLPELPVQYADYAVWQREWLRGEVLEAQLSWWRARLAGAPEALEVPTDRSRPKVQSYRGASAPVRFSRELSEKLKRLSRQEGVTLYMTLLAGFQVLLARYTGQWDVVVGSPVSGRTVKEIEGLIGFFVNTLVVRTEAAEELTFRELLGRVKDAVLGALTHQEVPFEKLVDALQLSRDLSRSPLVQVSFALQTAPAGELSLPGLTTHTLDLGSRTAKFDLALSLREDEEGLVGAWEFNTDLFKTATVERMTAHLLRLLDVAAEVPEARLNALPMPGHREPPRKVTGARISARGKAQGSQSEDFIAPRTAMEARVVEVWAPLLGVGRIGAEDHFFEKGGHSLLVMQAASRLREALGVEVPVRMLFESPTVSSLAERLEALVRGGMTPRIPVLARSARDEAPPLSFAQQRLWFLDRLEPNSPLYNIAFALTLEGALDVGALERSFQELVRRHESLRTTIRQTEQGAVQHIDPVASVPVSRVDLTGLPPEERAREALRRGTEEEQRPFDLVTGPLLRVTLLKLSEREHVLVLVVHHIVSDGWSMGVLTKELESLYGAYVRGEAATLPELPVQYADYAVWQRERLNGEALEEQLSWWKGQLKGAPEYLEVSTDRPRPAVQTFRGANVPARLSPSLSEKLQRLSQQEGATLYMTLLAGFQVLLARYSGQWDVVVGSPVSGRTVKEIEGLIGFFVNTLVVRTEAAGELTFRELLGRVKESVLGAFGHQEVPFEKLVDALQLSRDLSRSPLVQVSFALQTAPVGGLSLPGLTQRPLDLGSQVAKFDLALAMREDAEGLAGYWVFNTDLFDRALVERMADHFQSLLEAAVDVPETKLSELPMPGHREVPVKQTASRIQAERPTSREPRQVTEGFIAPRTAMEELVAETWAPLLDVKRISAEDHFFERGGHSLLVMQVASRLRKVLGRDVPVRLLFEAPTVSALAAKLESLVRGGGATGRPELAPVTRVEGMPQSFAQQRLWFLDRLKPGGSLYNIAFGMRLEGALDVAALERAFNTLIQRHESLRTTFQQETRGAVQLIHASAALALPVVDLSGLTPEGREQEALRLGAEDSRRPFDLVTGPLLRVTLLKLSEREHVLVLVVHHIVSDAWSMSVLAKELETLYGADVRGEVATLPELPVQYADYAVWQREWLKGEVLDAQLSWWKARLSGAPESLEVPTDRPRPPVQSYRGASVPVRFSRELSEKLKRLSQQEGATLFMTLLAGFQVLLARYTGQWDVVVGSPVSGRTVKEVEGLIGLFVNTLVLRTEATGALTFLEMLGRVKESVLGAFSHQEVPFEKLVEALSPKRDLSRAPVVQVVFHLLNTPSGDLSLQGLTQRPLDLGLKAAKVDLSLGLRETADGIDGLLEFGADLYDVSTMTRFSEHLVRLMEAAVESPRTRLWDLPLLSESAHGELLTRQGHAEPDEGECLHRLFSAQAARTPDGVAVEMDGQALTYAELDRRSHALAVLLLQRGVRPDMVVGLCLRPGFEWVVAMLAILKAGGAWLPLDPDHPVERLAYLLNDSGVRLLVSRSEETTRLDYSGATVLLDQVAVPESRAGEVAPEVTARNLAYVIYTSGSTGRPKGTLLEHRGAANLARSFPTVLGGLGPGDRVLQFAPVSFDGSVAELIPTLLNGATLCLARREQMSPGSPLTELLARERITVTILPPSVLAVSPVTELPSLRVLLSAGEACNAELVARWSPGRRFVNGYGPTEGTVCGTWGECHAGARLTIGRPLHNVLVRVMDEAGHLVPPGVWGELYLGGMGLARGYLGRPELTAERFVPDPYADGGRLYRTGDVVRMLEDGRLEYLRRADTQVKVRGVRIEPGEANAALATCPGVRSSVVMGRADTPGDMRLVAYVVPSEDVTLTVDVLRAWMKRTLPEALIPSAFVLLRELPLTPNGKPDWKALPAPESSRPELSGGYVAPREGLEATLARLIAEVLGLDRVGAGDNFFDLGGNSLLLQTLQVKVEAELSRKVPLVSLLQFPSVRALAEHLSPTQEAPKSPSTAENRREGLQRLARQRRQRPGSD</sequence>
<dbReference type="CDD" id="cd19531">
    <property type="entry name" value="LCL_NRPS-like"/>
    <property type="match status" value="6"/>
</dbReference>
<dbReference type="EMBL" id="FOIB01000001">
    <property type="protein sequence ID" value="SET17662.1"/>
    <property type="molecule type" value="Genomic_DNA"/>
</dbReference>
<proteinExistence type="predicted"/>
<dbReference type="Gene3D" id="3.30.559.30">
    <property type="entry name" value="Nonribosomal peptide synthetase, condensation domain"/>
    <property type="match status" value="6"/>
</dbReference>
<comment type="caution">
    <text evidence="6">The sequence shown here is derived from an EMBL/GenBank/DDBJ whole genome shotgun (WGS) entry which is preliminary data.</text>
</comment>
<feature type="domain" description="Carrier" evidence="5">
    <location>
        <begin position="993"/>
        <end position="1068"/>
    </location>
</feature>
<evidence type="ECO:0000256" key="2">
    <source>
        <dbReference type="ARBA" id="ARBA00022450"/>
    </source>
</evidence>
<dbReference type="InterPro" id="IPR045851">
    <property type="entry name" value="AMP-bd_C_sf"/>
</dbReference>
<dbReference type="Gene3D" id="2.30.38.10">
    <property type="entry name" value="Luciferase, Domain 3"/>
    <property type="match status" value="3"/>
</dbReference>
<feature type="region of interest" description="Disordered" evidence="4">
    <location>
        <begin position="4834"/>
        <end position="4869"/>
    </location>
</feature>
<dbReference type="PROSITE" id="PS00455">
    <property type="entry name" value="AMP_BINDING"/>
    <property type="match status" value="3"/>
</dbReference>
<feature type="region of interest" description="Disordered" evidence="4">
    <location>
        <begin position="1"/>
        <end position="26"/>
    </location>
</feature>
<dbReference type="Pfam" id="PF00550">
    <property type="entry name" value="PP-binding"/>
    <property type="match status" value="6"/>
</dbReference>
<feature type="domain" description="Carrier" evidence="5">
    <location>
        <begin position="2039"/>
        <end position="2114"/>
    </location>
</feature>
<accession>A0ABY1BYU6</accession>
<dbReference type="InterPro" id="IPR001242">
    <property type="entry name" value="Condensation_dom"/>
</dbReference>
<dbReference type="CDD" id="cd05930">
    <property type="entry name" value="A_NRPS"/>
    <property type="match status" value="1"/>
</dbReference>
<dbReference type="SUPFAM" id="SSF52777">
    <property type="entry name" value="CoA-dependent acyltransferases"/>
    <property type="match status" value="12"/>
</dbReference>
<feature type="domain" description="Carrier" evidence="5">
    <location>
        <begin position="3716"/>
        <end position="3791"/>
    </location>
</feature>